<sequence length="1207" mass="137092">MLNGSKLAYLWQMFTTYTCRRPTNIRRFSNRAVFLLVLLTQSLLSNAQHNNRSNYQLLWRITGPGMQEPSYLFGTMHLKDSRVFEFSDSVLTALRNTRSFAMEVDMDSIMTFMLSPGGPLLDTVNHMRRLLNADEYHYVDSLVQKKTGAPLDKLNLKRLWFIEKLLIDEEEALSKNAGPSQKPENIFLDAWFHQKSTGLGKPVHSLEKLQNQLGIFSADATEVQKEVFLWSIGYSKDTGRMEADEEILDRRVAFLDALVNLYYDGDLQEITNVVSSWENDGEDLHLESRNHEMAANLARLIGKGSVFAAVGVAHLPGKNGMLSLLKNKGFTVTPVAATFTGVTKRERKRLDSLKGYPLNRIAEGYSVVLPGNPISYPLPNMNRNMYTGGNDSEVGFAFCMDIPQLAADRKELVNAMINNMATQGNAELQKSYPVTYRNMPGTEAVMRQQKMLFFLRVFIHNNRVFLFMHTGSVADSSSRKDFFQSVRFYDIVRPVTKYDTLSRPQLGFSAILPSDASRMILGSDTERPEEAYSALDNANHISYVFRTVKMQRGYYNTSDKALLNGLQTVLAKQDSTMHAVDSLVTSLDGLPRYQYTYRHGNGYTSRLHFIPRGNLAYCLFCTYDDARTDSSYWQRFLSSLHLLPLHAKALSVPFVSEDSSFTIAGPERFTGNPLEHGYGSQVEKGHIYSAMDSASYSMYIIEENKYAQYYHIEPDSLVKPFVHPSDSTFKETDHRQYADGNMKVYETELKGLENGLRWYRKAVVAGHTVYCLSAILPEELASAKLAAQFFASFRPGTKEQADTLRLQQKKLHVLLNDLQSSDTAVFRRANAYLFHLAPDSTDVEPVLNALSKPFPADTGNTYAKVKLLYRLDKKAGNDVLHAAEKLFEVTPDSDQRRNILRYINGIATDSAVRVFLRLAPQLPATGAPGYGTFNYTFRQDSLFYRYMPEMIATAARSESFLQAFTTFTYSDSIWLAPKFGQYKLESLIPGIERTFKKKLHEWKSKRNDEDSTWMWQSSLLTTGYVLALPGVPSTVEGSFRELLGDSVISLRALGARGLISRGIKVHDKALKSILADYEMAYPFITTLNDQQQLSHIRHLLNQELISRSYVTSYLAEEYGVSDIRQVSRIKVRHGKKPAEWLTLYRYKMDEEEEWEYILNGPQPLDASKLNFEPALLEWIEKDVAEDETKLQAAAQKIYESHQEEGGE</sequence>
<evidence type="ECO:0000313" key="14">
    <source>
        <dbReference type="EMBL" id="GEP97016.1"/>
    </source>
</evidence>
<comment type="subcellular location">
    <subcellularLocation>
        <location evidence="3">Membrane</location>
        <topology evidence="3">Single-pass type I membrane protein</topology>
    </subcellularLocation>
</comment>
<evidence type="ECO:0000256" key="6">
    <source>
        <dbReference type="ARBA" id="ARBA00022723"/>
    </source>
</evidence>
<protein>
    <recommendedName>
        <fullName evidence="16">TraB/GumN family protein</fullName>
    </recommendedName>
</protein>
<evidence type="ECO:0000313" key="15">
    <source>
        <dbReference type="Proteomes" id="UP000321436"/>
    </source>
</evidence>
<evidence type="ECO:0008006" key="16">
    <source>
        <dbReference type="Google" id="ProtNLM"/>
    </source>
</evidence>
<comment type="caution">
    <text evidence="14">The sequence shown here is derived from an EMBL/GenBank/DDBJ whole genome shotgun (WGS) entry which is preliminary data.</text>
</comment>
<dbReference type="GO" id="GO:0004222">
    <property type="term" value="F:metalloendopeptidase activity"/>
    <property type="evidence" value="ECO:0007669"/>
    <property type="project" value="TreeGrafter"/>
</dbReference>
<evidence type="ECO:0000256" key="8">
    <source>
        <dbReference type="ARBA" id="ARBA00022801"/>
    </source>
</evidence>
<dbReference type="OrthoDB" id="9798714at2"/>
<keyword evidence="8" id="KW-0378">Hydrolase</keyword>
<organism evidence="14 15">
    <name type="scientific">Chitinophaga cymbidii</name>
    <dbReference type="NCBI Taxonomy" id="1096750"/>
    <lineage>
        <taxon>Bacteria</taxon>
        <taxon>Pseudomonadati</taxon>
        <taxon>Bacteroidota</taxon>
        <taxon>Chitinophagia</taxon>
        <taxon>Chitinophagales</taxon>
        <taxon>Chitinophagaceae</taxon>
        <taxon>Chitinophaga</taxon>
    </lineage>
</organism>
<dbReference type="Proteomes" id="UP000321436">
    <property type="component" value="Unassembled WGS sequence"/>
</dbReference>
<feature type="chain" id="PRO_5021752166" description="TraB/GumN family protein" evidence="13">
    <location>
        <begin position="48"/>
        <end position="1207"/>
    </location>
</feature>
<dbReference type="GO" id="GO:0006508">
    <property type="term" value="P:proteolysis"/>
    <property type="evidence" value="ECO:0007669"/>
    <property type="project" value="UniProtKB-KW"/>
</dbReference>
<dbReference type="EMBL" id="BKAU01000004">
    <property type="protein sequence ID" value="GEP97016.1"/>
    <property type="molecule type" value="Genomic_DNA"/>
</dbReference>
<evidence type="ECO:0000256" key="2">
    <source>
        <dbReference type="ARBA" id="ARBA00001941"/>
    </source>
</evidence>
<dbReference type="GO" id="GO:0046872">
    <property type="term" value="F:metal ion binding"/>
    <property type="evidence" value="ECO:0007669"/>
    <property type="project" value="UniProtKB-KW"/>
</dbReference>
<evidence type="ECO:0000256" key="13">
    <source>
        <dbReference type="SAM" id="SignalP"/>
    </source>
</evidence>
<dbReference type="InterPro" id="IPR002816">
    <property type="entry name" value="TraB/PrgY/GumN_fam"/>
</dbReference>
<reference evidence="14 15" key="1">
    <citation type="submission" date="2019-07" db="EMBL/GenBank/DDBJ databases">
        <title>Whole genome shotgun sequence of Chitinophaga cymbidii NBRC 109752.</title>
        <authorList>
            <person name="Hosoyama A."/>
            <person name="Uohara A."/>
            <person name="Ohji S."/>
            <person name="Ichikawa N."/>
        </authorList>
    </citation>
    <scope>NUCLEOTIDE SEQUENCE [LARGE SCALE GENOMIC DNA]</scope>
    <source>
        <strain evidence="14 15">NBRC 109752</strain>
    </source>
</reference>
<keyword evidence="15" id="KW-1185">Reference proteome</keyword>
<keyword evidence="7 13" id="KW-0732">Signal</keyword>
<keyword evidence="4" id="KW-0645">Protease</keyword>
<evidence type="ECO:0000256" key="5">
    <source>
        <dbReference type="ARBA" id="ARBA00022692"/>
    </source>
</evidence>
<evidence type="ECO:0000256" key="1">
    <source>
        <dbReference type="ARBA" id="ARBA00001936"/>
    </source>
</evidence>
<dbReference type="CDD" id="cd14789">
    <property type="entry name" value="Tiki"/>
    <property type="match status" value="1"/>
</dbReference>
<evidence type="ECO:0000256" key="3">
    <source>
        <dbReference type="ARBA" id="ARBA00004479"/>
    </source>
</evidence>
<keyword evidence="9" id="KW-1133">Transmembrane helix</keyword>
<keyword evidence="5" id="KW-0812">Transmembrane</keyword>
<comment type="cofactor">
    <cofactor evidence="1">
        <name>Mn(2+)</name>
        <dbReference type="ChEBI" id="CHEBI:29035"/>
    </cofactor>
</comment>
<dbReference type="GO" id="GO:0016020">
    <property type="term" value="C:membrane"/>
    <property type="evidence" value="ECO:0007669"/>
    <property type="project" value="UniProtKB-SubCell"/>
</dbReference>
<dbReference type="Pfam" id="PF01963">
    <property type="entry name" value="TraB_PrgY_gumN"/>
    <property type="match status" value="1"/>
</dbReference>
<name>A0A512RMS3_9BACT</name>
<keyword evidence="12" id="KW-0325">Glycoprotein</keyword>
<keyword evidence="11" id="KW-0472">Membrane</keyword>
<dbReference type="GO" id="GO:0030178">
    <property type="term" value="P:negative regulation of Wnt signaling pathway"/>
    <property type="evidence" value="ECO:0007669"/>
    <property type="project" value="InterPro"/>
</dbReference>
<keyword evidence="10" id="KW-0482">Metalloprotease</keyword>
<evidence type="ECO:0000256" key="7">
    <source>
        <dbReference type="ARBA" id="ARBA00022729"/>
    </source>
</evidence>
<evidence type="ECO:0000256" key="4">
    <source>
        <dbReference type="ARBA" id="ARBA00022670"/>
    </source>
</evidence>
<comment type="cofactor">
    <cofactor evidence="2">
        <name>Co(2+)</name>
        <dbReference type="ChEBI" id="CHEBI:48828"/>
    </cofactor>
</comment>
<evidence type="ECO:0000256" key="12">
    <source>
        <dbReference type="ARBA" id="ARBA00023180"/>
    </source>
</evidence>
<gene>
    <name evidence="14" type="ORF">CCY01nite_32760</name>
</gene>
<evidence type="ECO:0000256" key="9">
    <source>
        <dbReference type="ARBA" id="ARBA00022989"/>
    </source>
</evidence>
<evidence type="ECO:0000256" key="11">
    <source>
        <dbReference type="ARBA" id="ARBA00023136"/>
    </source>
</evidence>
<keyword evidence="6" id="KW-0479">Metal-binding</keyword>
<evidence type="ECO:0000256" key="10">
    <source>
        <dbReference type="ARBA" id="ARBA00023049"/>
    </source>
</evidence>
<dbReference type="PANTHER" id="PTHR31120:SF6">
    <property type="entry name" value="METALLOPROTEASE TIKI HOMOLOG"/>
    <property type="match status" value="1"/>
</dbReference>
<dbReference type="AlphaFoldDB" id="A0A512RMS3"/>
<feature type="signal peptide" evidence="13">
    <location>
        <begin position="1"/>
        <end position="47"/>
    </location>
</feature>
<dbReference type="PANTHER" id="PTHR31120">
    <property type="entry name" value="METALLOPROTEASE TIKI"/>
    <property type="match status" value="1"/>
</dbReference>
<dbReference type="InterPro" id="IPR040230">
    <property type="entry name" value="TIKI1/2-like"/>
</dbReference>
<accession>A0A512RMS3</accession>
<proteinExistence type="predicted"/>